<dbReference type="InterPro" id="IPR011009">
    <property type="entry name" value="Kinase-like_dom_sf"/>
</dbReference>
<name>A0A409XMF6_PSICY</name>
<dbReference type="InterPro" id="IPR046349">
    <property type="entry name" value="C1-like_sf"/>
</dbReference>
<feature type="compositionally biased region" description="Polar residues" evidence="7">
    <location>
        <begin position="664"/>
        <end position="674"/>
    </location>
</feature>
<sequence>MATAVLPSSKSSSPFHRTARVTASSPIPSSSSSHSPDSSAPTPEPSTKAFQRLRSSLEQSIRTATRSKKALPPVDEFATLTAKGKGKAKDEPQEKEKMNMLRRVTFRRRESATPSPNPPPEKDRVAGVTSFITPSMRLASMSSPALHLSSQALPSPKSQPSVALSSSSNTDGLVAPTRQRSTKPSLQISTPAQHSASKEPATRHRSSSKSSTPIPPSPSSPSLPLHHTSTPTRPRKDRDRDIPGTGQLARGPSVRPSPINPRAAPSTTVRPRSPSTATRSTQVTPPRGLTSASTSHLPLSSSPSPPPTPTRRRPSLEPSKRPSLDTPRRPSIDATPHRSSRDSPISVRRNESPSPSPIRPRAISPTQRSYAQNRHFNISSGSLVLSNNLPASARDEDTTPRDLIRTATSLICKHVQKPPPHMCRTEQGIKDWEEVEVRTRNLVRLERGWAKGVASTARRSSVDVSTSGVPGEDKERKLFCEALRDGYVLCQCVVFDFYLRILLTKRVLCCRLMNKLRQSSIVRPDAREDGVVRTANVTKFLAACASFGLPAEDLFLRDDLMEVAGNKEAAVRVAKTVIKLVAFAEESEEDRTREREKGKWIRGGGMGPSQSTSSSTSGSRSPYGTVSSRGSASTPNLLAAHQIHQAPTSPTRKRWSPPEDMTPLRSSSPENSAHGSGSGSGSTVADRTTRGFTQSRLSSDAQKVKKPVKVVKGYDQRSGKDAMKFEEEEAGKGDDAGEEAEFKVMPVPTMMRPPPPPRSPLRKPSMKHVEDGSSFGGGLGLANSRINSSSPTKTPTVTPTKRRVSASGVASSPSTGAVVPSVRDSVADSTRASIGDASIRDELILPPARPAYGYGHPHSPGSGLTQQRIQIRQSVASSTVSVAVSETDTTLTSAKSSLLDGGRSSSLFGGGGGGGYSGGWNGNGNGYGYGNGNGNGNHNMYGTIRTMTTDLTSEAPSISRTEGSAMSEELEAMMLMKRRVSGDSLGNGGGNGNGNGYGNGKYNRERKLSEAPMLDLSRVAEEAEETLSSKEHHGGGASGYAKRPPMVLQGRSRSQEQNIFLPSGDKPTGAGGGAGAAVHLRKGKWPDDLVDAFQAPVLPASAPIPSYLPQSQSQNKTQPQSIPAKSHHHHQRHQHLQEREDSSPSSTPVSVSPPKKLAIVSRRVSGEGVGGEGTGGGAYAQLPRRPTHRPRHSIDASGGVGGGSGGLNGGGGSVLLPIESILRREASPDSASASSSSRVMPRRHSTKQGVGTTTVTSANGGAVGVSGRLAKESSGLEDPPSSAGSDAPVPFPRSVSALGDPSPRSSFGEGAGDRPRMVRGRFQSDVEGSARWKARPSSYDELGAKPQRSRFESMVNLGVASGTTSASDLMSRDSIDGSAVRMRLVVREDGKPPTHFVMMFRIVEDNMPPMPDGCSELLKDFLEQCFHKEPTCRPDAETLCEHPWLKKNWVALKELRPQDSIPFLRRVSTDLHKSDAVRYLAQLDLPETPVSGSPMRDSPMGRRASASSVRPVEGDFSPREHTFVKTTFSKLKSVLDAAMMCRVCLSNVKKSAVLCSQCSLISHVKCADNAPPTCDLRAQLLLYAQYAEKGNPTSVYSNPVEFLSDVGQNVAMSDVPFVDHNTPRTSVDSPQPPLSTSPNALEHPPTAFKFMAAFKRSRSNLSPEPVAASTSSTPTPTPPSKDSDEAPARRRVLQKRSERPQSMTSNSTTLSSLQSAATAAESFSSRQNTGQRSQISGGGESDKAKRPVSDAGVLGKGRPNKAAPGGRLDNTTTTKTRTTHNDYHDDTHTNILPGALPADSRSRAKKQKSKSPSSSSCNLQ</sequence>
<feature type="region of interest" description="Disordered" evidence="7">
    <location>
        <begin position="981"/>
        <end position="1003"/>
    </location>
</feature>
<evidence type="ECO:0000256" key="1">
    <source>
        <dbReference type="ARBA" id="ARBA00022679"/>
    </source>
</evidence>
<evidence type="ECO:0000259" key="8">
    <source>
        <dbReference type="PROSITE" id="PS50081"/>
    </source>
</evidence>
<dbReference type="STRING" id="93625.A0A409XMF6"/>
<proteinExistence type="predicted"/>
<dbReference type="CDD" id="cd00014">
    <property type="entry name" value="CH_SF"/>
    <property type="match status" value="1"/>
</dbReference>
<feature type="compositionally biased region" description="Low complexity" evidence="7">
    <location>
        <begin position="1143"/>
        <end position="1154"/>
    </location>
</feature>
<feature type="compositionally biased region" description="Low complexity" evidence="7">
    <location>
        <begin position="24"/>
        <end position="41"/>
    </location>
</feature>
<keyword evidence="2" id="KW-0479">Metal-binding</keyword>
<feature type="compositionally biased region" description="Gly residues" evidence="7">
    <location>
        <begin position="1167"/>
        <end position="1178"/>
    </location>
</feature>
<dbReference type="Gene3D" id="3.30.60.20">
    <property type="match status" value="1"/>
</dbReference>
<dbReference type="GO" id="GO:0000165">
    <property type="term" value="P:MAPK cascade"/>
    <property type="evidence" value="ECO:0007669"/>
    <property type="project" value="UniProtKB-ARBA"/>
</dbReference>
<evidence type="ECO:0000256" key="3">
    <source>
        <dbReference type="ARBA" id="ARBA00022741"/>
    </source>
</evidence>
<feature type="compositionally biased region" description="Polar residues" evidence="7">
    <location>
        <begin position="683"/>
        <end position="701"/>
    </location>
</feature>
<keyword evidence="4" id="KW-0418">Kinase</keyword>
<feature type="compositionally biased region" description="Polar residues" evidence="7">
    <location>
        <begin position="265"/>
        <end position="284"/>
    </location>
</feature>
<dbReference type="PANTHER" id="PTHR48016">
    <property type="entry name" value="MAP KINASE KINASE KINASE SSK2-RELATED-RELATED"/>
    <property type="match status" value="1"/>
</dbReference>
<dbReference type="EMBL" id="NHYD01001227">
    <property type="protein sequence ID" value="PPQ91866.1"/>
    <property type="molecule type" value="Genomic_DNA"/>
</dbReference>
<feature type="region of interest" description="Disordered" evidence="7">
    <location>
        <begin position="1058"/>
        <end position="1077"/>
    </location>
</feature>
<feature type="region of interest" description="Disordered" evidence="7">
    <location>
        <begin position="1019"/>
        <end position="1044"/>
    </location>
</feature>
<feature type="compositionally biased region" description="Low complexity" evidence="7">
    <location>
        <begin position="289"/>
        <end position="302"/>
    </location>
</feature>
<dbReference type="SUPFAM" id="SSF57889">
    <property type="entry name" value="Cysteine-rich domain"/>
    <property type="match status" value="1"/>
</dbReference>
<feature type="region of interest" description="Disordered" evidence="7">
    <location>
        <begin position="1616"/>
        <end position="1643"/>
    </location>
</feature>
<keyword evidence="6" id="KW-0067">ATP-binding</keyword>
<dbReference type="SMART" id="SM00109">
    <property type="entry name" value="C1"/>
    <property type="match status" value="1"/>
</dbReference>
<evidence type="ECO:0000313" key="10">
    <source>
        <dbReference type="Proteomes" id="UP000283269"/>
    </source>
</evidence>
<feature type="compositionally biased region" description="Polar residues" evidence="7">
    <location>
        <begin position="1723"/>
        <end position="1735"/>
    </location>
</feature>
<feature type="compositionally biased region" description="Basic and acidic residues" evidence="7">
    <location>
        <begin position="712"/>
        <end position="735"/>
    </location>
</feature>
<dbReference type="Gene3D" id="1.10.510.10">
    <property type="entry name" value="Transferase(Phosphotransferase) domain 1"/>
    <property type="match status" value="1"/>
</dbReference>
<feature type="region of interest" description="Disordered" evidence="7">
    <location>
        <begin position="588"/>
        <end position="823"/>
    </location>
</feature>
<gene>
    <name evidence="9" type="ORF">CVT25_000741</name>
</gene>
<feature type="compositionally biased region" description="Polar residues" evidence="7">
    <location>
        <begin position="178"/>
        <end position="195"/>
    </location>
</feature>
<keyword evidence="1" id="KW-0808">Transferase</keyword>
<feature type="compositionally biased region" description="Polar residues" evidence="7">
    <location>
        <begin position="1108"/>
        <end position="1123"/>
    </location>
</feature>
<evidence type="ECO:0000256" key="7">
    <source>
        <dbReference type="SAM" id="MobiDB-lite"/>
    </source>
</evidence>
<feature type="compositionally biased region" description="Polar residues" evidence="7">
    <location>
        <begin position="142"/>
        <end position="171"/>
    </location>
</feature>
<feature type="compositionally biased region" description="Gly residues" evidence="7">
    <location>
        <begin position="985"/>
        <end position="999"/>
    </location>
</feature>
<dbReference type="GO" id="GO:0005524">
    <property type="term" value="F:ATP binding"/>
    <property type="evidence" value="ECO:0007669"/>
    <property type="project" value="UniProtKB-KW"/>
</dbReference>
<feature type="compositionally biased region" description="Basic and acidic residues" evidence="7">
    <location>
        <begin position="590"/>
        <end position="599"/>
    </location>
</feature>
<feature type="compositionally biased region" description="Low complexity" evidence="7">
    <location>
        <begin position="1228"/>
        <end position="1237"/>
    </location>
</feature>
<feature type="compositionally biased region" description="Basic and acidic residues" evidence="7">
    <location>
        <begin position="1779"/>
        <end position="1788"/>
    </location>
</feature>
<dbReference type="PROSITE" id="PS50081">
    <property type="entry name" value="ZF_DAG_PE_2"/>
    <property type="match status" value="1"/>
</dbReference>
<keyword evidence="3" id="KW-0547">Nucleotide-binding</keyword>
<feature type="region of interest" description="Disordered" evidence="7">
    <location>
        <begin position="142"/>
        <end position="369"/>
    </location>
</feature>
<organism evidence="9 10">
    <name type="scientific">Psilocybe cyanescens</name>
    <dbReference type="NCBI Taxonomy" id="93625"/>
    <lineage>
        <taxon>Eukaryota</taxon>
        <taxon>Fungi</taxon>
        <taxon>Dikarya</taxon>
        <taxon>Basidiomycota</taxon>
        <taxon>Agaricomycotina</taxon>
        <taxon>Agaricomycetes</taxon>
        <taxon>Agaricomycetidae</taxon>
        <taxon>Agaricales</taxon>
        <taxon>Agaricineae</taxon>
        <taxon>Strophariaceae</taxon>
        <taxon>Psilocybe</taxon>
    </lineage>
</organism>
<evidence type="ECO:0000256" key="2">
    <source>
        <dbReference type="ARBA" id="ARBA00022723"/>
    </source>
</evidence>
<evidence type="ECO:0000256" key="6">
    <source>
        <dbReference type="ARBA" id="ARBA00022840"/>
    </source>
</evidence>
<feature type="region of interest" description="Disordered" evidence="7">
    <location>
        <begin position="1226"/>
        <end position="1317"/>
    </location>
</feature>
<dbReference type="Gene3D" id="1.10.418.10">
    <property type="entry name" value="Calponin-like domain"/>
    <property type="match status" value="1"/>
</dbReference>
<feature type="compositionally biased region" description="Gly residues" evidence="7">
    <location>
        <begin position="1198"/>
        <end position="1208"/>
    </location>
</feature>
<keyword evidence="10" id="KW-1185">Reference proteome</keyword>
<evidence type="ECO:0000313" key="9">
    <source>
        <dbReference type="EMBL" id="PPQ91866.1"/>
    </source>
</evidence>
<feature type="domain" description="Phorbol-ester/DAG-type" evidence="8">
    <location>
        <begin position="1520"/>
        <end position="1574"/>
    </location>
</feature>
<feature type="compositionally biased region" description="Polar residues" evidence="7">
    <location>
        <begin position="1"/>
        <end position="15"/>
    </location>
</feature>
<feature type="compositionally biased region" description="Polar residues" evidence="7">
    <location>
        <begin position="626"/>
        <end position="636"/>
    </location>
</feature>
<dbReference type="OrthoDB" id="8693905at2759"/>
<feature type="compositionally biased region" description="Basic residues" evidence="7">
    <location>
        <begin position="1125"/>
        <end position="1134"/>
    </location>
</feature>
<feature type="compositionally biased region" description="Low complexity" evidence="7">
    <location>
        <begin position="1702"/>
        <end position="1722"/>
    </location>
</feature>
<dbReference type="InterPro" id="IPR002219">
    <property type="entry name" value="PKC_DAG/PE"/>
</dbReference>
<accession>A0A409XMF6</accession>
<dbReference type="Proteomes" id="UP000283269">
    <property type="component" value="Unassembled WGS sequence"/>
</dbReference>
<dbReference type="PANTHER" id="PTHR48016:SF56">
    <property type="entry name" value="MAPKK KINASE"/>
    <property type="match status" value="1"/>
</dbReference>
<feature type="compositionally biased region" description="Polar residues" evidence="7">
    <location>
        <begin position="53"/>
        <end position="64"/>
    </location>
</feature>
<dbReference type="SUPFAM" id="SSF56112">
    <property type="entry name" value="Protein kinase-like (PK-like)"/>
    <property type="match status" value="1"/>
</dbReference>
<comment type="caution">
    <text evidence="9">The sequence shown here is derived from an EMBL/GenBank/DDBJ whole genome shotgun (WGS) entry which is preliminary data.</text>
</comment>
<feature type="compositionally biased region" description="Low complexity" evidence="7">
    <location>
        <begin position="222"/>
        <end position="232"/>
    </location>
</feature>
<dbReference type="InterPro" id="IPR050538">
    <property type="entry name" value="MAP_kinase_kinase_kinase"/>
</dbReference>
<feature type="compositionally biased region" description="Basic and acidic residues" evidence="7">
    <location>
        <begin position="87"/>
        <end position="99"/>
    </location>
</feature>
<feature type="compositionally biased region" description="Low complexity" evidence="7">
    <location>
        <begin position="788"/>
        <end position="799"/>
    </location>
</feature>
<evidence type="ECO:0000256" key="4">
    <source>
        <dbReference type="ARBA" id="ARBA00022777"/>
    </source>
</evidence>
<feature type="region of interest" description="Disordered" evidence="7">
    <location>
        <begin position="1488"/>
        <end position="1513"/>
    </location>
</feature>
<feature type="compositionally biased region" description="Polar residues" evidence="7">
    <location>
        <begin position="1247"/>
        <end position="1259"/>
    </location>
</feature>
<keyword evidence="5" id="KW-0862">Zinc</keyword>
<protein>
    <recommendedName>
        <fullName evidence="8">Phorbol-ester/DAG-type domain-containing protein</fullName>
    </recommendedName>
</protein>
<feature type="compositionally biased region" description="Basic and acidic residues" evidence="7">
    <location>
        <begin position="314"/>
        <end position="341"/>
    </location>
</feature>
<dbReference type="GO" id="GO:0016301">
    <property type="term" value="F:kinase activity"/>
    <property type="evidence" value="ECO:0007669"/>
    <property type="project" value="UniProtKB-KW"/>
</dbReference>
<reference evidence="9 10" key="1">
    <citation type="journal article" date="2018" name="Evol. Lett.">
        <title>Horizontal gene cluster transfer increased hallucinogenic mushroom diversity.</title>
        <authorList>
            <person name="Reynolds H.T."/>
            <person name="Vijayakumar V."/>
            <person name="Gluck-Thaler E."/>
            <person name="Korotkin H.B."/>
            <person name="Matheny P.B."/>
            <person name="Slot J.C."/>
        </authorList>
    </citation>
    <scope>NUCLEOTIDE SEQUENCE [LARGE SCALE GENOMIC DNA]</scope>
    <source>
        <strain evidence="9 10">2631</strain>
    </source>
</reference>
<dbReference type="InterPro" id="IPR036872">
    <property type="entry name" value="CH_dom_sf"/>
</dbReference>
<feature type="compositionally biased region" description="Low complexity" evidence="7">
    <location>
        <begin position="1810"/>
        <end position="1820"/>
    </location>
</feature>
<feature type="region of interest" description="Disordered" evidence="7">
    <location>
        <begin position="1659"/>
        <end position="1820"/>
    </location>
</feature>
<feature type="region of interest" description="Disordered" evidence="7">
    <location>
        <begin position="1"/>
        <end position="130"/>
    </location>
</feature>
<evidence type="ECO:0000256" key="5">
    <source>
        <dbReference type="ARBA" id="ARBA00022833"/>
    </source>
</evidence>
<dbReference type="InParanoid" id="A0A409XMF6"/>
<dbReference type="GO" id="GO:0046872">
    <property type="term" value="F:metal ion binding"/>
    <property type="evidence" value="ECO:0007669"/>
    <property type="project" value="UniProtKB-KW"/>
</dbReference>
<feature type="compositionally biased region" description="Low complexity" evidence="7">
    <location>
        <begin position="608"/>
        <end position="625"/>
    </location>
</feature>
<feature type="region of interest" description="Disordered" evidence="7">
    <location>
        <begin position="1104"/>
        <end position="1208"/>
    </location>
</feature>